<dbReference type="AlphaFoldDB" id="A0AA97NVU1"/>
<feature type="compositionally biased region" description="Basic and acidic residues" evidence="1">
    <location>
        <begin position="9"/>
        <end position="29"/>
    </location>
</feature>
<evidence type="ECO:0000256" key="1">
    <source>
        <dbReference type="SAM" id="MobiDB-lite"/>
    </source>
</evidence>
<feature type="region of interest" description="Disordered" evidence="1">
    <location>
        <begin position="1"/>
        <end position="66"/>
    </location>
</feature>
<dbReference type="Proteomes" id="UP000011086">
    <property type="component" value="Unassembled WGS sequence"/>
</dbReference>
<dbReference type="EMBL" id="JH793634">
    <property type="protein sequence ID" value="ELQ37158.1"/>
    <property type="molecule type" value="Genomic_DNA"/>
</dbReference>
<reference evidence="2" key="1">
    <citation type="journal article" date="2012" name="PLoS Genet.">
        <title>Comparative analysis of the genomes of two field isolates of the rice blast fungus Magnaporthe oryzae.</title>
        <authorList>
            <person name="Xue M."/>
            <person name="Yang J."/>
            <person name="Li Z."/>
            <person name="Hu S."/>
            <person name="Yao N."/>
            <person name="Dean R.A."/>
            <person name="Zhao W."/>
            <person name="Shen M."/>
            <person name="Zhang H."/>
            <person name="Li C."/>
            <person name="Liu L."/>
            <person name="Cao L."/>
            <person name="Xu X."/>
            <person name="Xing Y."/>
            <person name="Hsiang T."/>
            <person name="Zhang Z."/>
            <person name="Xu J.R."/>
            <person name="Peng Y.L."/>
        </authorList>
    </citation>
    <scope>NUCLEOTIDE SEQUENCE</scope>
    <source>
        <strain evidence="2">Y34</strain>
    </source>
</reference>
<organism evidence="2">
    <name type="scientific">Pyricularia oryzae (strain Y34)</name>
    <name type="common">Rice blast fungus</name>
    <name type="synonym">Magnaporthe oryzae</name>
    <dbReference type="NCBI Taxonomy" id="1143189"/>
    <lineage>
        <taxon>Eukaryota</taxon>
        <taxon>Fungi</taxon>
        <taxon>Dikarya</taxon>
        <taxon>Ascomycota</taxon>
        <taxon>Pezizomycotina</taxon>
        <taxon>Sordariomycetes</taxon>
        <taxon>Sordariomycetidae</taxon>
        <taxon>Magnaporthales</taxon>
        <taxon>Pyriculariaceae</taxon>
        <taxon>Pyricularia</taxon>
    </lineage>
</organism>
<proteinExistence type="predicted"/>
<evidence type="ECO:0000313" key="2">
    <source>
        <dbReference type="EMBL" id="ELQ37158.1"/>
    </source>
</evidence>
<name>A0AA97NVU1_PYRO3</name>
<sequence>METATAAELVKDSDFDSLLDIRESPRYEGRQNQSDETWAGSPENIDGPDHGKQNRMAGTPATTLAT</sequence>
<protein>
    <submittedName>
        <fullName evidence="2">Uncharacterized protein</fullName>
    </submittedName>
</protein>
<accession>A0AA97NVU1</accession>
<gene>
    <name evidence="2" type="ORF">OOU_Y34scaffold00613g3</name>
</gene>